<evidence type="ECO:0000313" key="5">
    <source>
        <dbReference type="EMBL" id="CAF4940592.1"/>
    </source>
</evidence>
<dbReference type="AlphaFoldDB" id="A0A821XVL5"/>
<organism evidence="6 7">
    <name type="scientific">Rotaria socialis</name>
    <dbReference type="NCBI Taxonomy" id="392032"/>
    <lineage>
        <taxon>Eukaryota</taxon>
        <taxon>Metazoa</taxon>
        <taxon>Spiralia</taxon>
        <taxon>Gnathifera</taxon>
        <taxon>Rotifera</taxon>
        <taxon>Eurotatoria</taxon>
        <taxon>Bdelloidea</taxon>
        <taxon>Philodinida</taxon>
        <taxon>Philodinidae</taxon>
        <taxon>Rotaria</taxon>
    </lineage>
</organism>
<dbReference type="PANTHER" id="PTHR48033">
    <property type="entry name" value="RNA-BINDING (RRM/RBD/RNP MOTIFS) FAMILY PROTEIN"/>
    <property type="match status" value="1"/>
</dbReference>
<evidence type="ECO:0000259" key="4">
    <source>
        <dbReference type="PROSITE" id="PS50102"/>
    </source>
</evidence>
<feature type="domain" description="RRM" evidence="4">
    <location>
        <begin position="1"/>
        <end position="59"/>
    </location>
</feature>
<dbReference type="SUPFAM" id="SSF54928">
    <property type="entry name" value="RNA-binding domain, RBD"/>
    <property type="match status" value="1"/>
</dbReference>
<dbReference type="EMBL" id="CAJOBP010088997">
    <property type="protein sequence ID" value="CAF4940592.1"/>
    <property type="molecule type" value="Genomic_DNA"/>
</dbReference>
<dbReference type="GO" id="GO:0010468">
    <property type="term" value="P:regulation of gene expression"/>
    <property type="evidence" value="ECO:0007669"/>
    <property type="project" value="TreeGrafter"/>
</dbReference>
<dbReference type="Gene3D" id="3.30.70.330">
    <property type="match status" value="1"/>
</dbReference>
<comment type="subcellular location">
    <subcellularLocation>
        <location evidence="1">Nucleus</location>
    </subcellularLocation>
</comment>
<evidence type="ECO:0000256" key="3">
    <source>
        <dbReference type="PROSITE-ProRule" id="PRU00176"/>
    </source>
</evidence>
<dbReference type="PROSITE" id="PS50102">
    <property type="entry name" value="RRM"/>
    <property type="match status" value="1"/>
</dbReference>
<evidence type="ECO:0000256" key="2">
    <source>
        <dbReference type="ARBA" id="ARBA00023242"/>
    </source>
</evidence>
<reference evidence="6" key="1">
    <citation type="submission" date="2021-02" db="EMBL/GenBank/DDBJ databases">
        <authorList>
            <person name="Nowell W R."/>
        </authorList>
    </citation>
    <scope>NUCLEOTIDE SEQUENCE</scope>
</reference>
<keyword evidence="2" id="KW-0539">Nucleus</keyword>
<evidence type="ECO:0000313" key="7">
    <source>
        <dbReference type="Proteomes" id="UP000663873"/>
    </source>
</evidence>
<evidence type="ECO:0000313" key="6">
    <source>
        <dbReference type="EMBL" id="CAF4948071.1"/>
    </source>
</evidence>
<keyword evidence="3" id="KW-0694">RNA-binding</keyword>
<proteinExistence type="predicted"/>
<dbReference type="InterPro" id="IPR035979">
    <property type="entry name" value="RBD_domain_sf"/>
</dbReference>
<dbReference type="GO" id="GO:0005654">
    <property type="term" value="C:nucleoplasm"/>
    <property type="evidence" value="ECO:0007669"/>
    <property type="project" value="TreeGrafter"/>
</dbReference>
<feature type="non-terminal residue" evidence="6">
    <location>
        <position position="1"/>
    </location>
</feature>
<dbReference type="Proteomes" id="UP000663873">
    <property type="component" value="Unassembled WGS sequence"/>
</dbReference>
<accession>A0A821XVL5</accession>
<feature type="non-terminal residue" evidence="6">
    <location>
        <position position="59"/>
    </location>
</feature>
<comment type="caution">
    <text evidence="6">The sequence shown here is derived from an EMBL/GenBank/DDBJ whole genome shotgun (WGS) entry which is preliminary data.</text>
</comment>
<dbReference type="EMBL" id="CAJOBP010091192">
    <property type="protein sequence ID" value="CAF4948071.1"/>
    <property type="molecule type" value="Genomic_DNA"/>
</dbReference>
<dbReference type="PANTHER" id="PTHR48033:SF9">
    <property type="entry name" value="TAR DNA-BINDING PROTEIN 43"/>
    <property type="match status" value="1"/>
</dbReference>
<gene>
    <name evidence="5" type="ORF">UJA718_LOCUS47302</name>
    <name evidence="6" type="ORF">UJA718_LOCUS47623</name>
</gene>
<keyword evidence="7" id="KW-1185">Reference proteome</keyword>
<dbReference type="Pfam" id="PF00076">
    <property type="entry name" value="RRM_1"/>
    <property type="match status" value="1"/>
</dbReference>
<dbReference type="InterPro" id="IPR012677">
    <property type="entry name" value="Nucleotide-bd_a/b_plait_sf"/>
</dbReference>
<dbReference type="GO" id="GO:0000785">
    <property type="term" value="C:chromatin"/>
    <property type="evidence" value="ECO:0007669"/>
    <property type="project" value="TreeGrafter"/>
</dbReference>
<protein>
    <recommendedName>
        <fullName evidence="4">RRM domain-containing protein</fullName>
    </recommendedName>
</protein>
<dbReference type="GO" id="GO:0003723">
    <property type="term" value="F:RNA binding"/>
    <property type="evidence" value="ECO:0007669"/>
    <property type="project" value="UniProtKB-UniRule"/>
</dbReference>
<sequence length="59" mass="6953">NYFQQFGELVFCEIKRDAQGQSRGFGFVRFKDYESQLNALNKRHHIDGRTCDLKIPDSK</sequence>
<name>A0A821XVL5_9BILA</name>
<evidence type="ECO:0000256" key="1">
    <source>
        <dbReference type="ARBA" id="ARBA00004123"/>
    </source>
</evidence>
<dbReference type="InterPro" id="IPR000504">
    <property type="entry name" value="RRM_dom"/>
</dbReference>